<name>A0A8K0DIC0_IGNLU</name>
<comment type="similarity">
    <text evidence="4">Belongs to the CDIP1/LITAF family.</text>
</comment>
<dbReference type="Pfam" id="PF10601">
    <property type="entry name" value="zf-LITAF-like"/>
    <property type="match status" value="1"/>
</dbReference>
<dbReference type="GO" id="GO:0005765">
    <property type="term" value="C:lysosomal membrane"/>
    <property type="evidence" value="ECO:0007669"/>
    <property type="project" value="UniProtKB-SubCell"/>
</dbReference>
<evidence type="ECO:0000256" key="3">
    <source>
        <dbReference type="ARBA" id="ARBA00004630"/>
    </source>
</evidence>
<evidence type="ECO:0000256" key="6">
    <source>
        <dbReference type="ARBA" id="ARBA00022833"/>
    </source>
</evidence>
<evidence type="ECO:0000256" key="1">
    <source>
        <dbReference type="ARBA" id="ARBA00004414"/>
    </source>
</evidence>
<dbReference type="SMART" id="SM00714">
    <property type="entry name" value="LITAF"/>
    <property type="match status" value="1"/>
</dbReference>
<keyword evidence="12" id="KW-1185">Reference proteome</keyword>
<evidence type="ECO:0000313" key="12">
    <source>
        <dbReference type="Proteomes" id="UP000801492"/>
    </source>
</evidence>
<evidence type="ECO:0000256" key="5">
    <source>
        <dbReference type="ARBA" id="ARBA00022723"/>
    </source>
</evidence>
<reference evidence="11" key="1">
    <citation type="submission" date="2019-08" db="EMBL/GenBank/DDBJ databases">
        <title>The genome of the North American firefly Photinus pyralis.</title>
        <authorList>
            <consortium name="Photinus pyralis genome working group"/>
            <person name="Fallon T.R."/>
            <person name="Sander Lower S.E."/>
            <person name="Weng J.-K."/>
        </authorList>
    </citation>
    <scope>NUCLEOTIDE SEQUENCE</scope>
    <source>
        <strain evidence="11">TRF0915ILg1</strain>
        <tissue evidence="11">Whole body</tissue>
    </source>
</reference>
<evidence type="ECO:0000259" key="10">
    <source>
        <dbReference type="PROSITE" id="PS51837"/>
    </source>
</evidence>
<keyword evidence="6" id="KW-0862">Zinc</keyword>
<dbReference type="Proteomes" id="UP000801492">
    <property type="component" value="Unassembled WGS sequence"/>
</dbReference>
<dbReference type="PROSITE" id="PS51837">
    <property type="entry name" value="LITAF"/>
    <property type="match status" value="1"/>
</dbReference>
<evidence type="ECO:0000313" key="11">
    <source>
        <dbReference type="EMBL" id="KAF2903846.1"/>
    </source>
</evidence>
<evidence type="ECO:0000256" key="8">
    <source>
        <dbReference type="SAM" id="MobiDB-lite"/>
    </source>
</evidence>
<sequence length="147" mass="16063">MSKEKEELSTYTAATAPETESHAPPPNQAAPPQVYPQLPSGTDVYVAPAQQGTTVVVTSPPPFHHFGPVPQAMTCPHCHNNITTKIQAVAGMKTHLFALALCIFLCIPCCLIPYCIDSCKTRNHYCSSCGTYLGTYNDTTGMRRNYW</sequence>
<evidence type="ECO:0000256" key="2">
    <source>
        <dbReference type="ARBA" id="ARBA00004481"/>
    </source>
</evidence>
<gene>
    <name evidence="11" type="ORF">ILUMI_02330</name>
</gene>
<feature type="region of interest" description="Disordered" evidence="8">
    <location>
        <begin position="1"/>
        <end position="34"/>
    </location>
</feature>
<keyword evidence="7 9" id="KW-0472">Membrane</keyword>
<dbReference type="InterPro" id="IPR037519">
    <property type="entry name" value="LITAF_fam"/>
</dbReference>
<comment type="caution">
    <text evidence="11">The sequence shown here is derived from an EMBL/GenBank/DDBJ whole genome shotgun (WGS) entry which is preliminary data.</text>
</comment>
<keyword evidence="9" id="KW-1133">Transmembrane helix</keyword>
<dbReference type="AlphaFoldDB" id="A0A8K0DIC0"/>
<dbReference type="PANTHER" id="PTHR23292:SF14">
    <property type="entry name" value="FI16615P1-RELATED"/>
    <property type="match status" value="1"/>
</dbReference>
<protein>
    <recommendedName>
        <fullName evidence="10">LITAF domain-containing protein</fullName>
    </recommendedName>
</protein>
<proteinExistence type="inferred from homology"/>
<dbReference type="OrthoDB" id="5599753at2759"/>
<evidence type="ECO:0000256" key="9">
    <source>
        <dbReference type="SAM" id="Phobius"/>
    </source>
</evidence>
<dbReference type="EMBL" id="VTPC01000921">
    <property type="protein sequence ID" value="KAF2903846.1"/>
    <property type="molecule type" value="Genomic_DNA"/>
</dbReference>
<dbReference type="InterPro" id="IPR006629">
    <property type="entry name" value="LITAF"/>
</dbReference>
<organism evidence="11 12">
    <name type="scientific">Ignelater luminosus</name>
    <name type="common">Cucubano</name>
    <name type="synonym">Pyrophorus luminosus</name>
    <dbReference type="NCBI Taxonomy" id="2038154"/>
    <lineage>
        <taxon>Eukaryota</taxon>
        <taxon>Metazoa</taxon>
        <taxon>Ecdysozoa</taxon>
        <taxon>Arthropoda</taxon>
        <taxon>Hexapoda</taxon>
        <taxon>Insecta</taxon>
        <taxon>Pterygota</taxon>
        <taxon>Neoptera</taxon>
        <taxon>Endopterygota</taxon>
        <taxon>Coleoptera</taxon>
        <taxon>Polyphaga</taxon>
        <taxon>Elateriformia</taxon>
        <taxon>Elateroidea</taxon>
        <taxon>Elateridae</taxon>
        <taxon>Agrypninae</taxon>
        <taxon>Pyrophorini</taxon>
        <taxon>Ignelater</taxon>
    </lineage>
</organism>
<comment type="subcellular location">
    <subcellularLocation>
        <location evidence="2">Endosome membrane</location>
        <topology evidence="2">Peripheral membrane protein</topology>
    </subcellularLocation>
    <subcellularLocation>
        <location evidence="1">Late endosome membrane</location>
    </subcellularLocation>
    <subcellularLocation>
        <location evidence="3">Lysosome membrane</location>
        <topology evidence="3">Peripheral membrane protein</topology>
        <orientation evidence="3">Cytoplasmic side</orientation>
    </subcellularLocation>
</comment>
<evidence type="ECO:0000256" key="7">
    <source>
        <dbReference type="ARBA" id="ARBA00023136"/>
    </source>
</evidence>
<keyword evidence="9" id="KW-0812">Transmembrane</keyword>
<feature type="domain" description="LITAF" evidence="10">
    <location>
        <begin position="53"/>
        <end position="138"/>
    </location>
</feature>
<keyword evidence="5" id="KW-0479">Metal-binding</keyword>
<accession>A0A8K0DIC0</accession>
<feature type="transmembrane region" description="Helical" evidence="9">
    <location>
        <begin position="96"/>
        <end position="114"/>
    </location>
</feature>
<dbReference type="GO" id="GO:0008270">
    <property type="term" value="F:zinc ion binding"/>
    <property type="evidence" value="ECO:0007669"/>
    <property type="project" value="TreeGrafter"/>
</dbReference>
<dbReference type="GO" id="GO:0031902">
    <property type="term" value="C:late endosome membrane"/>
    <property type="evidence" value="ECO:0007669"/>
    <property type="project" value="UniProtKB-SubCell"/>
</dbReference>
<evidence type="ECO:0000256" key="4">
    <source>
        <dbReference type="ARBA" id="ARBA00005975"/>
    </source>
</evidence>
<dbReference type="PANTHER" id="PTHR23292">
    <property type="entry name" value="LIPOPOLYSACCHARIDE-INDUCED TUMOR NECROSIS FACTOR-ALPHA FACTOR"/>
    <property type="match status" value="1"/>
</dbReference>